<feature type="coiled-coil region" evidence="4">
    <location>
        <begin position="303"/>
        <end position="360"/>
    </location>
</feature>
<feature type="repeat" description="ANK" evidence="3">
    <location>
        <begin position="952"/>
        <end position="977"/>
    </location>
</feature>
<keyword evidence="2 3" id="KW-0040">ANK repeat</keyword>
<dbReference type="PANTHER" id="PTHR23206">
    <property type="entry name" value="MASK PROTEIN"/>
    <property type="match status" value="1"/>
</dbReference>
<gene>
    <name evidence="7" type="primary">Ank2</name>
    <name evidence="7" type="ORF">AK812_SmicGene33472</name>
</gene>
<feature type="repeat" description="ANK" evidence="3">
    <location>
        <begin position="886"/>
        <end position="918"/>
    </location>
</feature>
<evidence type="ECO:0000256" key="3">
    <source>
        <dbReference type="PROSITE-ProRule" id="PRU00023"/>
    </source>
</evidence>
<feature type="region of interest" description="Disordered" evidence="5">
    <location>
        <begin position="472"/>
        <end position="505"/>
    </location>
</feature>
<dbReference type="Pfam" id="PF12796">
    <property type="entry name" value="Ank_2"/>
    <property type="match status" value="2"/>
</dbReference>
<dbReference type="PROSITE" id="PS50297">
    <property type="entry name" value="ANK_REP_REGION"/>
    <property type="match status" value="6"/>
</dbReference>
<dbReference type="Pfam" id="PF13637">
    <property type="entry name" value="Ank_4"/>
    <property type="match status" value="1"/>
</dbReference>
<evidence type="ECO:0000256" key="5">
    <source>
        <dbReference type="SAM" id="MobiDB-lite"/>
    </source>
</evidence>
<sequence>MHQIAHGSNKRGKLYQSKTGKMEMLSQAGAQSVSETPPRLDVPIPVRAWKTMMRLGLSRVAADINYGPMGKDRPDHLWSVLHHREDSLPPNRPDDVDQLPPLQAPFPYQADWRMDLKAAHLRPREWMEKRLEVAITEQRSEISRRFAGFEQADKHFKELEAGLAQAAAQMQGVMNAVSTGVLSAAGGNGGGTGEAAMGAAAVAASASANLEVLRAGLEREAQRYEARFSSLEPSVQQLKEELEQMREQLNRNGTECSRRCEEAEEMCNKRLHGVQEAALSAARELWEEHQGVVAECKASLGALQQILDSKDKIAAQLRSLQQQQREEDKHEFWTQFQMRHEHLQAKLGDAERALVAEQNARIEEQQRSEGVISRLGLALEKAQAAWIKESDFSIDLDGETKGVARRLSDGLETNLSAVSERLESAARAQNTELRDSEGRVMRQVSDVQTIQTGKTAQAVFDMKAELAKLDQADARNEDREDAAEQDNSATVDALDYERERGRQEQAERVSSLQKRLKAHEDQVSTHFEGLKREQIVTMTQLRERVDEAKRELLEDVQTAEDRLVRRLDEQLELERNKTREQIEAFIEEERSERIKDLTTQRLAEHRQRTEVMNPVQLFQKRMAVFINMHGGDRKDLQKDFHDFSQEQRQAMGSLTEDVNNLAGAELDMVSAATMMMLVMMMVVMTVIVIDGGVDGDDGVLVMTMLSVASAGLTASQQRATEALNEALKNQKMQLPCLHLMLRVWRPSGQELAVENAAALEDVAAVKQFLSEAHGFPVYLQQLVQGGSVLADDTKLEDHVELQLVLLPIHGCSPNLKIRDLAASDLATAAALNRVKMVQCLLEAGAEKDCWDEDGWTALMWSSLNGHLEVARVLLEAGACKDFWTNTGMTALMLASDSGNSEVVRLLLEVGAVKDCSDVDGKTALMLASENGHFEVVQLLLEAGAEKDCWNRRDMTALMLASERGHLEVARLLLEADAAKDSWGCWAVTAALMLSSESGHVGVARLLLEAGAEKDCSTHQGMTALMLASRSGHLEIASLLLEAGADKDSWSKKGMTALMLASDCGHFEVVQLLLEASAEKDCWDEWHLGGATRKLQDCCWNMVLQKIA</sequence>
<organism evidence="7 8">
    <name type="scientific">Symbiodinium microadriaticum</name>
    <name type="common">Dinoflagellate</name>
    <name type="synonym">Zooxanthella microadriatica</name>
    <dbReference type="NCBI Taxonomy" id="2951"/>
    <lineage>
        <taxon>Eukaryota</taxon>
        <taxon>Sar</taxon>
        <taxon>Alveolata</taxon>
        <taxon>Dinophyceae</taxon>
        <taxon>Suessiales</taxon>
        <taxon>Symbiodiniaceae</taxon>
        <taxon>Symbiodinium</taxon>
    </lineage>
</organism>
<reference evidence="7 8" key="1">
    <citation type="submission" date="2016-02" db="EMBL/GenBank/DDBJ databases">
        <title>Genome analysis of coral dinoflagellate symbionts highlights evolutionary adaptations to a symbiotic lifestyle.</title>
        <authorList>
            <person name="Aranda M."/>
            <person name="Li Y."/>
            <person name="Liew Y.J."/>
            <person name="Baumgarten S."/>
            <person name="Simakov O."/>
            <person name="Wilson M."/>
            <person name="Piel J."/>
            <person name="Ashoor H."/>
            <person name="Bougouffa S."/>
            <person name="Bajic V.B."/>
            <person name="Ryu T."/>
            <person name="Ravasi T."/>
            <person name="Bayer T."/>
            <person name="Micklem G."/>
            <person name="Kim H."/>
            <person name="Bhak J."/>
            <person name="Lajeunesse T.C."/>
            <person name="Voolstra C.R."/>
        </authorList>
    </citation>
    <scope>NUCLEOTIDE SEQUENCE [LARGE SCALE GENOMIC DNA]</scope>
    <source>
        <strain evidence="7 8">CCMP2467</strain>
    </source>
</reference>
<dbReference type="OrthoDB" id="429565at2759"/>
<accession>A0A1Q9CRI8</accession>
<feature type="repeat" description="ANK" evidence="3">
    <location>
        <begin position="919"/>
        <end position="951"/>
    </location>
</feature>
<feature type="repeat" description="ANK" evidence="3">
    <location>
        <begin position="1019"/>
        <end position="1051"/>
    </location>
</feature>
<dbReference type="PANTHER" id="PTHR23206:SF8">
    <property type="entry name" value="ANKYRIN REPEAT AND KH DOMAIN-CONTAINING 1"/>
    <property type="match status" value="1"/>
</dbReference>
<dbReference type="InterPro" id="IPR051631">
    <property type="entry name" value="Ankyrin-KH/SAM_domain"/>
</dbReference>
<dbReference type="Proteomes" id="UP000186817">
    <property type="component" value="Unassembled WGS sequence"/>
</dbReference>
<evidence type="ECO:0000256" key="1">
    <source>
        <dbReference type="ARBA" id="ARBA00022737"/>
    </source>
</evidence>
<feature type="coiled-coil region" evidence="4">
    <location>
        <begin position="207"/>
        <end position="266"/>
    </location>
</feature>
<dbReference type="EMBL" id="LSRX01000972">
    <property type="protein sequence ID" value="OLP85530.1"/>
    <property type="molecule type" value="Genomic_DNA"/>
</dbReference>
<evidence type="ECO:0000313" key="7">
    <source>
        <dbReference type="EMBL" id="OLP85530.1"/>
    </source>
</evidence>
<evidence type="ECO:0000313" key="8">
    <source>
        <dbReference type="Proteomes" id="UP000186817"/>
    </source>
</evidence>
<dbReference type="AlphaFoldDB" id="A0A1Q9CRI8"/>
<feature type="repeat" description="ANK" evidence="3">
    <location>
        <begin position="1052"/>
        <end position="1084"/>
    </location>
</feature>
<feature type="repeat" description="ANK" evidence="3">
    <location>
        <begin position="853"/>
        <end position="878"/>
    </location>
</feature>
<keyword evidence="8" id="KW-1185">Reference proteome</keyword>
<dbReference type="InterPro" id="IPR036770">
    <property type="entry name" value="Ankyrin_rpt-contain_sf"/>
</dbReference>
<comment type="caution">
    <text evidence="7">The sequence shown here is derived from an EMBL/GenBank/DDBJ whole genome shotgun (WGS) entry which is preliminary data.</text>
</comment>
<feature type="compositionally biased region" description="Basic and acidic residues" evidence="5">
    <location>
        <begin position="495"/>
        <end position="505"/>
    </location>
</feature>
<dbReference type="PROSITE" id="PS50053">
    <property type="entry name" value="UBIQUITIN_2"/>
    <property type="match status" value="1"/>
</dbReference>
<dbReference type="SUPFAM" id="SSF48403">
    <property type="entry name" value="Ankyrin repeat"/>
    <property type="match status" value="1"/>
</dbReference>
<keyword evidence="1" id="KW-0677">Repeat</keyword>
<dbReference type="InterPro" id="IPR000626">
    <property type="entry name" value="Ubiquitin-like_dom"/>
</dbReference>
<dbReference type="SMART" id="SM00248">
    <property type="entry name" value="ANK"/>
    <property type="match status" value="8"/>
</dbReference>
<dbReference type="InterPro" id="IPR002110">
    <property type="entry name" value="Ankyrin_rpt"/>
</dbReference>
<keyword evidence="4" id="KW-0175">Coiled coil</keyword>
<feature type="domain" description="Ubiquitin-like" evidence="6">
    <location>
        <begin position="737"/>
        <end position="797"/>
    </location>
</feature>
<name>A0A1Q9CRI8_SYMMI</name>
<evidence type="ECO:0000256" key="2">
    <source>
        <dbReference type="ARBA" id="ARBA00023043"/>
    </source>
</evidence>
<evidence type="ECO:0000256" key="4">
    <source>
        <dbReference type="SAM" id="Coils"/>
    </source>
</evidence>
<evidence type="ECO:0000259" key="6">
    <source>
        <dbReference type="PROSITE" id="PS50053"/>
    </source>
</evidence>
<dbReference type="PROSITE" id="PS50088">
    <property type="entry name" value="ANK_REPEAT"/>
    <property type="match status" value="6"/>
</dbReference>
<protein>
    <submittedName>
        <fullName evidence="7">Ankyrin-2</fullName>
    </submittedName>
</protein>
<proteinExistence type="predicted"/>
<dbReference type="Gene3D" id="1.25.40.20">
    <property type="entry name" value="Ankyrin repeat-containing domain"/>
    <property type="match status" value="3"/>
</dbReference>